<name>E2AQM3_CAMFO</name>
<keyword evidence="2" id="KW-1185">Reference proteome</keyword>
<gene>
    <name evidence="1" type="ORF">EAG_11694</name>
</gene>
<organism evidence="2">
    <name type="scientific">Camponotus floridanus</name>
    <name type="common">Florida carpenter ant</name>
    <dbReference type="NCBI Taxonomy" id="104421"/>
    <lineage>
        <taxon>Eukaryota</taxon>
        <taxon>Metazoa</taxon>
        <taxon>Ecdysozoa</taxon>
        <taxon>Arthropoda</taxon>
        <taxon>Hexapoda</taxon>
        <taxon>Insecta</taxon>
        <taxon>Pterygota</taxon>
        <taxon>Neoptera</taxon>
        <taxon>Endopterygota</taxon>
        <taxon>Hymenoptera</taxon>
        <taxon>Apocrita</taxon>
        <taxon>Aculeata</taxon>
        <taxon>Formicoidea</taxon>
        <taxon>Formicidae</taxon>
        <taxon>Formicinae</taxon>
        <taxon>Camponotus</taxon>
    </lineage>
</organism>
<dbReference type="InParanoid" id="E2AQM3"/>
<accession>E2AQM3</accession>
<reference evidence="1 2" key="1">
    <citation type="journal article" date="2010" name="Science">
        <title>Genomic comparison of the ants Camponotus floridanus and Harpegnathos saltator.</title>
        <authorList>
            <person name="Bonasio R."/>
            <person name="Zhang G."/>
            <person name="Ye C."/>
            <person name="Mutti N.S."/>
            <person name="Fang X."/>
            <person name="Qin N."/>
            <person name="Donahue G."/>
            <person name="Yang P."/>
            <person name="Li Q."/>
            <person name="Li C."/>
            <person name="Zhang P."/>
            <person name="Huang Z."/>
            <person name="Berger S.L."/>
            <person name="Reinberg D."/>
            <person name="Wang J."/>
            <person name="Liebig J."/>
        </authorList>
    </citation>
    <scope>NUCLEOTIDE SEQUENCE [LARGE SCALE GENOMIC DNA]</scope>
    <source>
        <strain evidence="2">C129</strain>
    </source>
</reference>
<protein>
    <submittedName>
        <fullName evidence="1">Uncharacterized protein</fullName>
    </submittedName>
</protein>
<dbReference type="Proteomes" id="UP000000311">
    <property type="component" value="Unassembled WGS sequence"/>
</dbReference>
<sequence length="179" mass="21756">MLYNNKLQNRDLNVPSVPSALSIHSQSYFFARTMSYDEISRLRRTLHGCMFMAWMCAWKIKYIKNLMDASLNIAVTWNFEKDVEIRGFVNIYHRRWTQRIRRKQRRFLDSQWCDRPSYKKWEKRSPNIYADIFRLRRLFDMEPLVSDNMFKIEDFHDDDFPVEIWYGDASPVLTGNSKF</sequence>
<dbReference type="EMBL" id="GL441786">
    <property type="protein sequence ID" value="EFN64266.1"/>
    <property type="molecule type" value="Genomic_DNA"/>
</dbReference>
<evidence type="ECO:0000313" key="1">
    <source>
        <dbReference type="EMBL" id="EFN64266.1"/>
    </source>
</evidence>
<evidence type="ECO:0000313" key="2">
    <source>
        <dbReference type="Proteomes" id="UP000000311"/>
    </source>
</evidence>
<dbReference type="AlphaFoldDB" id="E2AQM3"/>
<dbReference type="OrthoDB" id="7558613at2759"/>
<proteinExistence type="predicted"/>